<dbReference type="InterPro" id="IPR012677">
    <property type="entry name" value="Nucleotide-bd_a/b_plait_sf"/>
</dbReference>
<keyword evidence="4" id="KW-1185">Reference proteome</keyword>
<evidence type="ECO:0000259" key="2">
    <source>
        <dbReference type="Pfam" id="PF04059"/>
    </source>
</evidence>
<evidence type="ECO:0000256" key="1">
    <source>
        <dbReference type="SAM" id="MobiDB-lite"/>
    </source>
</evidence>
<feature type="compositionally biased region" description="Polar residues" evidence="1">
    <location>
        <begin position="61"/>
        <end position="70"/>
    </location>
</feature>
<dbReference type="SUPFAM" id="SSF54928">
    <property type="entry name" value="RNA-binding domain, RBD"/>
    <property type="match status" value="1"/>
</dbReference>
<proteinExistence type="predicted"/>
<feature type="domain" description="Mei2-like C-terminal RNA recognition motif" evidence="2">
    <location>
        <begin position="278"/>
        <end position="368"/>
    </location>
</feature>
<dbReference type="Pfam" id="PF04059">
    <property type="entry name" value="RRM_2"/>
    <property type="match status" value="1"/>
</dbReference>
<dbReference type="InterPro" id="IPR007201">
    <property type="entry name" value="Mei2-like_Rrm_C"/>
</dbReference>
<gene>
    <name evidence="3" type="ORF">PCOR1329_LOCUS71677</name>
</gene>
<evidence type="ECO:0000313" key="3">
    <source>
        <dbReference type="EMBL" id="CAK0891876.1"/>
    </source>
</evidence>
<evidence type="ECO:0000313" key="4">
    <source>
        <dbReference type="Proteomes" id="UP001189429"/>
    </source>
</evidence>
<sequence length="438" mass="46676">MTVWVPTSPDLKKCGRSSGSLSSFTSLSSHFLAQGRLIPYNLLVIRSLEGARGSSPLAASAHTNQNSSSAAKPGLRRPSSDSAPQMASAIASAFSVDERPFSTPGHGAGLGAQVGGGLRRAQSAPVLSRGPAVACRTGCPALAWADMLELDAPAPLSDDSSTASSEDVLSASLALLDEGGASPAGSRGLSPAAACTPLGLLFQVPYTLPLKAPAASDRAVGCTRTSLSAKARPFVAAGVTAAETLLQRSPCTWAVGRDGEWPLKVRPKNDACNAPVTRTTVMMRNVPYMWTREKLLALLDSKGFAKKYDFVYVPIDFETTHTRGYCFVNLTSPSHVEPFFETFGGFCDWQCEACRKECQVCWSETQTLHSNILRYKDSNVMSPSVPDAYKPIILKDGVRIPFPQPARECREFGKSSGTIKGLRMTTRTAFSAARGRCM</sequence>
<reference evidence="3" key="1">
    <citation type="submission" date="2023-10" db="EMBL/GenBank/DDBJ databases">
        <authorList>
            <person name="Chen Y."/>
            <person name="Shah S."/>
            <person name="Dougan E. K."/>
            <person name="Thang M."/>
            <person name="Chan C."/>
        </authorList>
    </citation>
    <scope>NUCLEOTIDE SEQUENCE [LARGE SCALE GENOMIC DNA]</scope>
</reference>
<protein>
    <recommendedName>
        <fullName evidence="2">Mei2-like C-terminal RNA recognition motif domain-containing protein</fullName>
    </recommendedName>
</protein>
<dbReference type="InterPro" id="IPR035979">
    <property type="entry name" value="RBD_domain_sf"/>
</dbReference>
<dbReference type="EMBL" id="CAUYUJ010019527">
    <property type="protein sequence ID" value="CAK0891876.1"/>
    <property type="molecule type" value="Genomic_DNA"/>
</dbReference>
<feature type="region of interest" description="Disordered" evidence="1">
    <location>
        <begin position="54"/>
        <end position="87"/>
    </location>
</feature>
<dbReference type="Proteomes" id="UP001189429">
    <property type="component" value="Unassembled WGS sequence"/>
</dbReference>
<dbReference type="Gene3D" id="3.30.70.330">
    <property type="match status" value="1"/>
</dbReference>
<organism evidence="3 4">
    <name type="scientific">Prorocentrum cordatum</name>
    <dbReference type="NCBI Taxonomy" id="2364126"/>
    <lineage>
        <taxon>Eukaryota</taxon>
        <taxon>Sar</taxon>
        <taxon>Alveolata</taxon>
        <taxon>Dinophyceae</taxon>
        <taxon>Prorocentrales</taxon>
        <taxon>Prorocentraceae</taxon>
        <taxon>Prorocentrum</taxon>
    </lineage>
</organism>
<accession>A0ABN9X1H9</accession>
<comment type="caution">
    <text evidence="3">The sequence shown here is derived from an EMBL/GenBank/DDBJ whole genome shotgun (WGS) entry which is preliminary data.</text>
</comment>
<name>A0ABN9X1H9_9DINO</name>